<gene>
    <name evidence="1" type="ORF">JI435_152480</name>
</gene>
<dbReference type="VEuPathDB" id="FungiDB:JI435_152480"/>
<feature type="non-terminal residue" evidence="1">
    <location>
        <position position="1"/>
    </location>
</feature>
<organism evidence="1 2">
    <name type="scientific">Phaeosphaeria nodorum (strain SN15 / ATCC MYA-4574 / FGSC 10173)</name>
    <name type="common">Glume blotch fungus</name>
    <name type="synonym">Parastagonospora nodorum</name>
    <dbReference type="NCBI Taxonomy" id="321614"/>
    <lineage>
        <taxon>Eukaryota</taxon>
        <taxon>Fungi</taxon>
        <taxon>Dikarya</taxon>
        <taxon>Ascomycota</taxon>
        <taxon>Pezizomycotina</taxon>
        <taxon>Dothideomycetes</taxon>
        <taxon>Pleosporomycetidae</taxon>
        <taxon>Pleosporales</taxon>
        <taxon>Pleosporineae</taxon>
        <taxon>Phaeosphaeriaceae</taxon>
        <taxon>Parastagonospora</taxon>
    </lineage>
</organism>
<dbReference type="Proteomes" id="UP000663193">
    <property type="component" value="Chromosome 8"/>
</dbReference>
<reference evidence="2" key="1">
    <citation type="journal article" date="2021" name="BMC Genomics">
        <title>Chromosome-level genome assembly and manually-curated proteome of model necrotroph Parastagonospora nodorum Sn15 reveals a genome-wide trove of candidate effector homologs, and redundancy of virulence-related functions within an accessory chromosome.</title>
        <authorList>
            <person name="Bertazzoni S."/>
            <person name="Jones D.A.B."/>
            <person name="Phan H.T."/>
            <person name="Tan K.-C."/>
            <person name="Hane J.K."/>
        </authorList>
    </citation>
    <scope>NUCLEOTIDE SEQUENCE [LARGE SCALE GENOMIC DNA]</scope>
    <source>
        <strain evidence="2">SN15 / ATCC MYA-4574 / FGSC 10173)</strain>
    </source>
</reference>
<evidence type="ECO:0000313" key="1">
    <source>
        <dbReference type="EMBL" id="QRC97912.1"/>
    </source>
</evidence>
<protein>
    <submittedName>
        <fullName evidence="1">Uncharacterized protein</fullName>
    </submittedName>
</protein>
<name>A0A7U2F3W2_PHANO</name>
<keyword evidence="2" id="KW-1185">Reference proteome</keyword>
<accession>A0A7U2F3W2</accession>
<sequence length="167" mass="18124">VVTTVAQLSRMMKIHTRPLMSGIACSKESQGIANQSSDQLGALFSPSSSSNAFLHAYLTICSDHPTLNSESSPFHSTMSKSLQSDCTTRSIPTPHLSSLLVRSFISAVLCLLSHVHLSKYSPCVWNHMSGLKPNCSIVESAANLLPCRLVMANILCRTRGSDCTELW</sequence>
<proteinExistence type="predicted"/>
<dbReference type="EMBL" id="CP069030">
    <property type="protein sequence ID" value="QRC97912.1"/>
    <property type="molecule type" value="Genomic_DNA"/>
</dbReference>
<evidence type="ECO:0000313" key="2">
    <source>
        <dbReference type="Proteomes" id="UP000663193"/>
    </source>
</evidence>
<dbReference type="AlphaFoldDB" id="A0A7U2F3W2"/>